<evidence type="ECO:0000256" key="3">
    <source>
        <dbReference type="ARBA" id="ARBA00023274"/>
    </source>
</evidence>
<protein>
    <submittedName>
        <fullName evidence="5">LSU ribosomal protein L35p</fullName>
    </submittedName>
</protein>
<dbReference type="SUPFAM" id="SSF143034">
    <property type="entry name" value="L35p-like"/>
    <property type="match status" value="1"/>
</dbReference>
<dbReference type="EMBL" id="UOGJ01000129">
    <property type="protein sequence ID" value="VAX37489.1"/>
    <property type="molecule type" value="Genomic_DNA"/>
</dbReference>
<dbReference type="NCBIfam" id="TIGR00001">
    <property type="entry name" value="rpmI_bact"/>
    <property type="match status" value="1"/>
</dbReference>
<dbReference type="PANTHER" id="PTHR33343">
    <property type="entry name" value="54S RIBOSOMAL PROTEIN BL35M"/>
    <property type="match status" value="1"/>
</dbReference>
<proteinExistence type="inferred from homology"/>
<evidence type="ECO:0000256" key="2">
    <source>
        <dbReference type="ARBA" id="ARBA00022980"/>
    </source>
</evidence>
<gene>
    <name evidence="5" type="ORF">MNBD_UNCLBAC01-548</name>
</gene>
<dbReference type="FunFam" id="4.10.410.60:FF:000001">
    <property type="entry name" value="50S ribosomal protein L35"/>
    <property type="match status" value="1"/>
</dbReference>
<dbReference type="InterPro" id="IPR018265">
    <property type="entry name" value="Ribosomal_bL35_CS"/>
</dbReference>
<evidence type="ECO:0000256" key="4">
    <source>
        <dbReference type="SAM" id="MobiDB-lite"/>
    </source>
</evidence>
<evidence type="ECO:0000256" key="1">
    <source>
        <dbReference type="ARBA" id="ARBA00006598"/>
    </source>
</evidence>
<sequence>MPKLKTNKSAAKRFKITKTGKLKKRSAKRGHILGKMSRKTKRKLRQSSYVSECDAKKIRRLLPYG</sequence>
<name>A0A3B1D5K8_9ZZZZ</name>
<dbReference type="PROSITE" id="PS00936">
    <property type="entry name" value="RIBOSOMAL_L35"/>
    <property type="match status" value="1"/>
</dbReference>
<dbReference type="GO" id="GO:0003735">
    <property type="term" value="F:structural constituent of ribosome"/>
    <property type="evidence" value="ECO:0007669"/>
    <property type="project" value="InterPro"/>
</dbReference>
<dbReference type="HAMAP" id="MF_00514">
    <property type="entry name" value="Ribosomal_bL35"/>
    <property type="match status" value="1"/>
</dbReference>
<dbReference type="Gene3D" id="4.10.410.60">
    <property type="match status" value="1"/>
</dbReference>
<dbReference type="Pfam" id="PF01632">
    <property type="entry name" value="Ribosomal_L35p"/>
    <property type="match status" value="1"/>
</dbReference>
<comment type="similarity">
    <text evidence="1">Belongs to the bacterial ribosomal protein bL35 family.</text>
</comment>
<dbReference type="AlphaFoldDB" id="A0A3B1D5K8"/>
<feature type="region of interest" description="Disordered" evidence="4">
    <location>
        <begin position="1"/>
        <end position="48"/>
    </location>
</feature>
<dbReference type="InterPro" id="IPR001706">
    <property type="entry name" value="Ribosomal_bL35"/>
</dbReference>
<keyword evidence="3" id="KW-0687">Ribonucleoprotein</keyword>
<evidence type="ECO:0000313" key="5">
    <source>
        <dbReference type="EMBL" id="VAX37489.1"/>
    </source>
</evidence>
<dbReference type="InterPro" id="IPR021137">
    <property type="entry name" value="Ribosomal_bL35-like"/>
</dbReference>
<dbReference type="InterPro" id="IPR037229">
    <property type="entry name" value="Ribosomal_bL35_sf"/>
</dbReference>
<dbReference type="PANTHER" id="PTHR33343:SF1">
    <property type="entry name" value="LARGE RIBOSOMAL SUBUNIT PROTEIN BL35M"/>
    <property type="match status" value="1"/>
</dbReference>
<dbReference type="PRINTS" id="PR00064">
    <property type="entry name" value="RIBOSOMALL35"/>
</dbReference>
<keyword evidence="2 5" id="KW-0689">Ribosomal protein</keyword>
<reference evidence="5" key="1">
    <citation type="submission" date="2018-06" db="EMBL/GenBank/DDBJ databases">
        <authorList>
            <person name="Zhirakovskaya E."/>
        </authorList>
    </citation>
    <scope>NUCLEOTIDE SEQUENCE</scope>
</reference>
<organism evidence="5">
    <name type="scientific">hydrothermal vent metagenome</name>
    <dbReference type="NCBI Taxonomy" id="652676"/>
    <lineage>
        <taxon>unclassified sequences</taxon>
        <taxon>metagenomes</taxon>
        <taxon>ecological metagenomes</taxon>
    </lineage>
</organism>
<accession>A0A3B1D5K8</accession>
<dbReference type="GO" id="GO:0022625">
    <property type="term" value="C:cytosolic large ribosomal subunit"/>
    <property type="evidence" value="ECO:0007669"/>
    <property type="project" value="TreeGrafter"/>
</dbReference>
<dbReference type="GO" id="GO:0006412">
    <property type="term" value="P:translation"/>
    <property type="evidence" value="ECO:0007669"/>
    <property type="project" value="InterPro"/>
</dbReference>
<feature type="compositionally biased region" description="Basic residues" evidence="4">
    <location>
        <begin position="10"/>
        <end position="45"/>
    </location>
</feature>